<evidence type="ECO:0000313" key="3">
    <source>
        <dbReference type="Proteomes" id="UP001565242"/>
    </source>
</evidence>
<sequence length="186" mass="21369">MSSGKKFICIVLDILLLSIVVPTAWDYYNLVKSNYKMSSSSQLLYIGEYVPTYLFWGNVVLALVLILALGITIFYPRTYIDITLSTQSGKLTLKRSTIEGLVREKVIENNYLKFPRIHVVLHKNRIEIYVKGEIIPRVEVTQKAQLLEQEIVDYLKVFFGLEQSLKIKVKVNAMEKKANSRHSLVV</sequence>
<organism evidence="2 3">
    <name type="scientific">Lactococcus muris</name>
    <dbReference type="NCBI Taxonomy" id="2941330"/>
    <lineage>
        <taxon>Bacteria</taxon>
        <taxon>Bacillati</taxon>
        <taxon>Bacillota</taxon>
        <taxon>Bacilli</taxon>
        <taxon>Lactobacillales</taxon>
        <taxon>Streptococcaceae</taxon>
        <taxon>Lactococcus</taxon>
    </lineage>
</organism>
<keyword evidence="3" id="KW-1185">Reference proteome</keyword>
<protein>
    <submittedName>
        <fullName evidence="2">Alkaline shock response membrane anchor protein AmaP</fullName>
    </submittedName>
</protein>
<reference evidence="2 3" key="1">
    <citation type="submission" date="2024-03" db="EMBL/GenBank/DDBJ databases">
        <title>Mouse gut bacterial collection (mGBC) of GemPharmatech.</title>
        <authorList>
            <person name="He Y."/>
            <person name="Dong L."/>
            <person name="Wu D."/>
            <person name="Gao X."/>
            <person name="Lin Z."/>
        </authorList>
    </citation>
    <scope>NUCLEOTIDE SEQUENCE [LARGE SCALE GENOMIC DNA]</scope>
    <source>
        <strain evidence="2 3">20-218</strain>
    </source>
</reference>
<keyword evidence="1" id="KW-0472">Membrane</keyword>
<evidence type="ECO:0000256" key="1">
    <source>
        <dbReference type="SAM" id="Phobius"/>
    </source>
</evidence>
<keyword evidence="1" id="KW-0812">Transmembrane</keyword>
<dbReference type="EMBL" id="JBCLSQ010000017">
    <property type="protein sequence ID" value="MEY8538318.1"/>
    <property type="molecule type" value="Genomic_DNA"/>
</dbReference>
<comment type="caution">
    <text evidence="2">The sequence shown here is derived from an EMBL/GenBank/DDBJ whole genome shotgun (WGS) entry which is preliminary data.</text>
</comment>
<dbReference type="RefSeq" id="WP_271328108.1">
    <property type="nucleotide sequence ID" value="NZ_BAAFQO010000005.1"/>
</dbReference>
<evidence type="ECO:0000313" key="2">
    <source>
        <dbReference type="EMBL" id="MEY8538318.1"/>
    </source>
</evidence>
<feature type="transmembrane region" description="Helical" evidence="1">
    <location>
        <begin position="53"/>
        <end position="75"/>
    </location>
</feature>
<name>A0ABV4DBJ8_9LACT</name>
<proteinExistence type="predicted"/>
<gene>
    <name evidence="2" type="primary">amaP</name>
    <name evidence="2" type="ORF">AALM99_07675</name>
</gene>
<dbReference type="NCBIfam" id="NF033218">
    <property type="entry name" value="anchor_AmaP"/>
    <property type="match status" value="1"/>
</dbReference>
<keyword evidence="1" id="KW-1133">Transmembrane helix</keyword>
<accession>A0ABV4DBJ8</accession>
<feature type="transmembrane region" description="Helical" evidence="1">
    <location>
        <begin position="7"/>
        <end position="28"/>
    </location>
</feature>
<dbReference type="Proteomes" id="UP001565242">
    <property type="component" value="Unassembled WGS sequence"/>
</dbReference>